<name>A0A392UDE7_9FABA</name>
<reference evidence="2 3" key="1">
    <citation type="journal article" date="2018" name="Front. Plant Sci.">
        <title>Red Clover (Trifolium pratense) and Zigzag Clover (T. medium) - A Picture of Genomic Similarities and Differences.</title>
        <authorList>
            <person name="Dluhosova J."/>
            <person name="Istvanek J."/>
            <person name="Nedelnik J."/>
            <person name="Repkova J."/>
        </authorList>
    </citation>
    <scope>NUCLEOTIDE SEQUENCE [LARGE SCALE GENOMIC DNA]</scope>
    <source>
        <strain evidence="3">cv. 10/8</strain>
        <tissue evidence="2">Leaf</tissue>
    </source>
</reference>
<feature type="compositionally biased region" description="Polar residues" evidence="1">
    <location>
        <begin position="34"/>
        <end position="49"/>
    </location>
</feature>
<evidence type="ECO:0000256" key="1">
    <source>
        <dbReference type="SAM" id="MobiDB-lite"/>
    </source>
</evidence>
<protein>
    <submittedName>
        <fullName evidence="2">Uncharacterized protein</fullName>
    </submittedName>
</protein>
<comment type="caution">
    <text evidence="2">The sequence shown here is derived from an EMBL/GenBank/DDBJ whole genome shotgun (WGS) entry which is preliminary data.</text>
</comment>
<keyword evidence="3" id="KW-1185">Reference proteome</keyword>
<feature type="non-terminal residue" evidence="2">
    <location>
        <position position="1"/>
    </location>
</feature>
<accession>A0A392UDE7</accession>
<feature type="region of interest" description="Disordered" evidence="1">
    <location>
        <begin position="1"/>
        <end position="49"/>
    </location>
</feature>
<dbReference type="Proteomes" id="UP000265520">
    <property type="component" value="Unassembled WGS sequence"/>
</dbReference>
<proteinExistence type="predicted"/>
<dbReference type="EMBL" id="LXQA010776271">
    <property type="protein sequence ID" value="MCI70450.1"/>
    <property type="molecule type" value="Genomic_DNA"/>
</dbReference>
<sequence length="49" mass="5479">AQRPEPIQLPEALTARCANTSTRRARDRSYPEISVSNFQGNHNKSPPCL</sequence>
<evidence type="ECO:0000313" key="2">
    <source>
        <dbReference type="EMBL" id="MCI70450.1"/>
    </source>
</evidence>
<dbReference type="AlphaFoldDB" id="A0A392UDE7"/>
<evidence type="ECO:0000313" key="3">
    <source>
        <dbReference type="Proteomes" id="UP000265520"/>
    </source>
</evidence>
<organism evidence="2 3">
    <name type="scientific">Trifolium medium</name>
    <dbReference type="NCBI Taxonomy" id="97028"/>
    <lineage>
        <taxon>Eukaryota</taxon>
        <taxon>Viridiplantae</taxon>
        <taxon>Streptophyta</taxon>
        <taxon>Embryophyta</taxon>
        <taxon>Tracheophyta</taxon>
        <taxon>Spermatophyta</taxon>
        <taxon>Magnoliopsida</taxon>
        <taxon>eudicotyledons</taxon>
        <taxon>Gunneridae</taxon>
        <taxon>Pentapetalae</taxon>
        <taxon>rosids</taxon>
        <taxon>fabids</taxon>
        <taxon>Fabales</taxon>
        <taxon>Fabaceae</taxon>
        <taxon>Papilionoideae</taxon>
        <taxon>50 kb inversion clade</taxon>
        <taxon>NPAAA clade</taxon>
        <taxon>Hologalegina</taxon>
        <taxon>IRL clade</taxon>
        <taxon>Trifolieae</taxon>
        <taxon>Trifolium</taxon>
    </lineage>
</organism>